<evidence type="ECO:0000313" key="2">
    <source>
        <dbReference type="EMBL" id="MQA41470.1"/>
    </source>
</evidence>
<name>A0A6A7N8P6_9BURK</name>
<dbReference type="AlphaFoldDB" id="A0A6A7N8P6"/>
<gene>
    <name evidence="2" type="ORF">GEV02_25315</name>
</gene>
<comment type="caution">
    <text evidence="2">The sequence shown here is derived from an EMBL/GenBank/DDBJ whole genome shotgun (WGS) entry which is preliminary data.</text>
</comment>
<dbReference type="EMBL" id="WHUG01000013">
    <property type="protein sequence ID" value="MQA41470.1"/>
    <property type="molecule type" value="Genomic_DNA"/>
</dbReference>
<reference evidence="2 3" key="1">
    <citation type="submission" date="2019-10" db="EMBL/GenBank/DDBJ databases">
        <title>Two novel species isolated from a subtropical stream in China.</title>
        <authorList>
            <person name="Lu H."/>
        </authorList>
    </citation>
    <scope>NUCLEOTIDE SEQUENCE [LARGE SCALE GENOMIC DNA]</scope>
    <source>
        <strain evidence="2 3">FT29W</strain>
    </source>
</reference>
<keyword evidence="3" id="KW-1185">Reference proteome</keyword>
<organism evidence="2 3">
    <name type="scientific">Rugamonas aquatica</name>
    <dbReference type="NCBI Taxonomy" id="2743357"/>
    <lineage>
        <taxon>Bacteria</taxon>
        <taxon>Pseudomonadati</taxon>
        <taxon>Pseudomonadota</taxon>
        <taxon>Betaproteobacteria</taxon>
        <taxon>Burkholderiales</taxon>
        <taxon>Oxalobacteraceae</taxon>
        <taxon>Telluria group</taxon>
        <taxon>Rugamonas</taxon>
    </lineage>
</organism>
<keyword evidence="1" id="KW-0732">Signal</keyword>
<dbReference type="RefSeq" id="WP_152840703.1">
    <property type="nucleotide sequence ID" value="NZ_WHUG01000013.1"/>
</dbReference>
<feature type="signal peptide" evidence="1">
    <location>
        <begin position="1"/>
        <end position="19"/>
    </location>
</feature>
<accession>A0A6A7N8P6</accession>
<protein>
    <submittedName>
        <fullName evidence="2">Uncharacterized protein</fullName>
    </submittedName>
</protein>
<evidence type="ECO:0000256" key="1">
    <source>
        <dbReference type="SAM" id="SignalP"/>
    </source>
</evidence>
<evidence type="ECO:0000313" key="3">
    <source>
        <dbReference type="Proteomes" id="UP000440498"/>
    </source>
</evidence>
<proteinExistence type="predicted"/>
<feature type="chain" id="PRO_5025674177" evidence="1">
    <location>
        <begin position="20"/>
        <end position="83"/>
    </location>
</feature>
<sequence length="83" mass="9371">MKKTVTLLSMLMLNCPLFAATDPLLLPSTIPPAWRKHRRPNAAAAQSKPAQHSEKEWWTYCRVALSYSQCHPPESTPCPQSPR</sequence>
<dbReference type="Proteomes" id="UP000440498">
    <property type="component" value="Unassembled WGS sequence"/>
</dbReference>